<reference evidence="6" key="1">
    <citation type="submission" date="2025-08" db="UniProtKB">
        <authorList>
            <consortium name="Ensembl"/>
        </authorList>
    </citation>
    <scope>IDENTIFICATION</scope>
</reference>
<dbReference type="OrthoDB" id="8626508at2759"/>
<feature type="compositionally biased region" description="Basic and acidic residues" evidence="4">
    <location>
        <begin position="291"/>
        <end position="306"/>
    </location>
</feature>
<sequence>MPTFLEWHFKINTLQKRCGFKCSLSGRSPREPVMFDLQFLCLLLCAAVTCSIASPNETSEYLIKDGKPGNKANLINHSMTLEEETDNQENILSKLLGDYDKVKALSEGSDCSCKCVVRPLSRSACRHTEEGSGQPQDFYTVETVTIGKDCKCACIAPPSALNPCEGDFRLKKLRDAGENGIKFSTVLELLEGAFYGMDLLKLHSVTAKLLKRVENVEKVVSQNHMKGTETPMTSIYEQAHVKDDSSHQQVEKRMPVGNLGDTAAAYAHPGKKYEEKFVGNQGLSIHQLKKSQPESPKEHTKDRKEPQTSYLKKAASSGTAIRGITFYKSNVVEEGDTKENLVDSEVESGDGSVDLFIEDLLLEHKPPTSHARSWVRPVTNIAATTTTTTSTDVGKTWGSHSSVSPTVIPAVPEETTFATSPPVLATNATPRPDTADGPSLTTEALRTTTLPLTIAGITTPTKAAPTTSTPATTMPTTVSTTEASVLTTLARLMQKPSTASEAAQARTTSRPVPNKHRNSISWTEGDSTRELKQTSEECKDTLATVADPVTHNTYGRNEGAWMKDPKAQDDKIYVTNYYYGNILLEFRNMEIFKKGRITNSYKLPYHWIGTGHVVFNGAFFYNRAFSRDIIKFDLRRRYVATWTVLHNAVFESSAPWKWRGHSDIDFAVDESGLWVVYPAIDEESFHQEVIMLSKLNPVDLSIQKEMSWRTGLRKDFYGNCFIVCGVLYAIDKCNQMNANISYAFDTHTNTQMIPRLPFINNYTYTTQIDYNPKEQALYAWDNGHQVTYNVIFAY</sequence>
<name>A0A3B3S2K1_9TELE</name>
<feature type="region of interest" description="Disordered" evidence="4">
    <location>
        <begin position="287"/>
        <end position="314"/>
    </location>
</feature>
<dbReference type="GO" id="GO:0005615">
    <property type="term" value="C:extracellular space"/>
    <property type="evidence" value="ECO:0007669"/>
    <property type="project" value="TreeGrafter"/>
</dbReference>
<evidence type="ECO:0000256" key="1">
    <source>
        <dbReference type="ARBA" id="ARBA00004613"/>
    </source>
</evidence>
<keyword evidence="2" id="KW-0964">Secreted</keyword>
<dbReference type="InterPro" id="IPR003112">
    <property type="entry name" value="Olfac-like_dom"/>
</dbReference>
<feature type="compositionally biased region" description="Polar residues" evidence="4">
    <location>
        <begin position="495"/>
        <end position="511"/>
    </location>
</feature>
<evidence type="ECO:0000313" key="6">
    <source>
        <dbReference type="Ensembl" id="ENSPKIP00000024276.1"/>
    </source>
</evidence>
<dbReference type="PANTHER" id="PTHR23192">
    <property type="entry name" value="OLFACTOMEDIN-RELATED"/>
    <property type="match status" value="1"/>
</dbReference>
<dbReference type="PROSITE" id="PS51132">
    <property type="entry name" value="OLF"/>
    <property type="match status" value="1"/>
</dbReference>
<gene>
    <name evidence="6" type="primary">OLFML2B</name>
</gene>
<feature type="region of interest" description="Disordered" evidence="4">
    <location>
        <begin position="495"/>
        <end position="530"/>
    </location>
</feature>
<keyword evidence="7" id="KW-1185">Reference proteome</keyword>
<dbReference type="Pfam" id="PF02191">
    <property type="entry name" value="OLF"/>
    <property type="match status" value="1"/>
</dbReference>
<evidence type="ECO:0000256" key="3">
    <source>
        <dbReference type="PROSITE-ProRule" id="PRU00446"/>
    </source>
</evidence>
<dbReference type="SMART" id="SM00284">
    <property type="entry name" value="OLF"/>
    <property type="match status" value="1"/>
</dbReference>
<dbReference type="Ensembl" id="ENSPKIT00000004980.1">
    <property type="protein sequence ID" value="ENSPKIP00000024276.1"/>
    <property type="gene ID" value="ENSPKIG00000007598.1"/>
</dbReference>
<organism evidence="6 7">
    <name type="scientific">Paramormyrops kingsleyae</name>
    <dbReference type="NCBI Taxonomy" id="1676925"/>
    <lineage>
        <taxon>Eukaryota</taxon>
        <taxon>Metazoa</taxon>
        <taxon>Chordata</taxon>
        <taxon>Craniata</taxon>
        <taxon>Vertebrata</taxon>
        <taxon>Euteleostomi</taxon>
        <taxon>Actinopterygii</taxon>
        <taxon>Neopterygii</taxon>
        <taxon>Teleostei</taxon>
        <taxon>Osteoglossocephala</taxon>
        <taxon>Osteoglossomorpha</taxon>
        <taxon>Osteoglossiformes</taxon>
        <taxon>Mormyridae</taxon>
        <taxon>Paramormyrops</taxon>
    </lineage>
</organism>
<evidence type="ECO:0000259" key="5">
    <source>
        <dbReference type="PROSITE" id="PS51132"/>
    </source>
</evidence>
<protein>
    <submittedName>
        <fullName evidence="6">Olfactomedin like 2B</fullName>
    </submittedName>
</protein>
<feature type="domain" description="Olfactomedin-like" evidence="5">
    <location>
        <begin position="537"/>
        <end position="794"/>
    </location>
</feature>
<comment type="subcellular location">
    <subcellularLocation>
        <location evidence="1">Secreted</location>
    </subcellularLocation>
</comment>
<accession>A0A3B3S2K1</accession>
<evidence type="ECO:0000256" key="2">
    <source>
        <dbReference type="ARBA" id="ARBA00022525"/>
    </source>
</evidence>
<proteinExistence type="predicted"/>
<dbReference type="Proteomes" id="UP000261540">
    <property type="component" value="Unplaced"/>
</dbReference>
<comment type="caution">
    <text evidence="3">Lacks conserved residue(s) required for the propagation of feature annotation.</text>
</comment>
<dbReference type="AlphaFoldDB" id="A0A3B3S2K1"/>
<dbReference type="GeneTree" id="ENSGT00940000157757"/>
<evidence type="ECO:0000256" key="4">
    <source>
        <dbReference type="SAM" id="MobiDB-lite"/>
    </source>
</evidence>
<dbReference type="GO" id="GO:0007165">
    <property type="term" value="P:signal transduction"/>
    <property type="evidence" value="ECO:0007669"/>
    <property type="project" value="TreeGrafter"/>
</dbReference>
<reference evidence="6" key="2">
    <citation type="submission" date="2025-09" db="UniProtKB">
        <authorList>
            <consortium name="Ensembl"/>
        </authorList>
    </citation>
    <scope>IDENTIFICATION</scope>
</reference>
<evidence type="ECO:0000313" key="7">
    <source>
        <dbReference type="Proteomes" id="UP000261540"/>
    </source>
</evidence>
<dbReference type="PANTHER" id="PTHR23192:SF37">
    <property type="entry name" value="OLFACTOMEDIN-LIKE PROTEIN 2B"/>
    <property type="match status" value="1"/>
</dbReference>
<dbReference type="InterPro" id="IPR050605">
    <property type="entry name" value="Olfactomedin-like_domain"/>
</dbReference>